<dbReference type="PROSITE" id="PS50885">
    <property type="entry name" value="HAMP"/>
    <property type="match status" value="1"/>
</dbReference>
<organism evidence="7 8">
    <name type="scientific">Undibacterium arcticum</name>
    <dbReference type="NCBI Taxonomy" id="1762892"/>
    <lineage>
        <taxon>Bacteria</taxon>
        <taxon>Pseudomonadati</taxon>
        <taxon>Pseudomonadota</taxon>
        <taxon>Betaproteobacteria</taxon>
        <taxon>Burkholderiales</taxon>
        <taxon>Oxalobacteraceae</taxon>
        <taxon>Undibacterium</taxon>
    </lineage>
</organism>
<evidence type="ECO:0000259" key="5">
    <source>
        <dbReference type="PROSITE" id="PS50111"/>
    </source>
</evidence>
<name>A0ABV7F359_9BURK</name>
<evidence type="ECO:0000259" key="6">
    <source>
        <dbReference type="PROSITE" id="PS50885"/>
    </source>
</evidence>
<dbReference type="PANTHER" id="PTHR32089:SF120">
    <property type="entry name" value="METHYL-ACCEPTING CHEMOTAXIS PROTEIN TLPQ"/>
    <property type="match status" value="1"/>
</dbReference>
<dbReference type="InterPro" id="IPR003660">
    <property type="entry name" value="HAMP_dom"/>
</dbReference>
<proteinExistence type="inferred from homology"/>
<accession>A0ABV7F359</accession>
<evidence type="ECO:0000256" key="1">
    <source>
        <dbReference type="ARBA" id="ARBA00023224"/>
    </source>
</evidence>
<dbReference type="InterPro" id="IPR004089">
    <property type="entry name" value="MCPsignal_dom"/>
</dbReference>
<evidence type="ECO:0000256" key="2">
    <source>
        <dbReference type="ARBA" id="ARBA00029447"/>
    </source>
</evidence>
<keyword evidence="8" id="KW-1185">Reference proteome</keyword>
<evidence type="ECO:0000313" key="8">
    <source>
        <dbReference type="Proteomes" id="UP001595530"/>
    </source>
</evidence>
<dbReference type="Pfam" id="PF12729">
    <property type="entry name" value="4HB_MCP_1"/>
    <property type="match status" value="1"/>
</dbReference>
<dbReference type="SUPFAM" id="SSF58104">
    <property type="entry name" value="Methyl-accepting chemotaxis protein (MCP) signaling domain"/>
    <property type="match status" value="1"/>
</dbReference>
<dbReference type="CDD" id="cd06225">
    <property type="entry name" value="HAMP"/>
    <property type="match status" value="1"/>
</dbReference>
<evidence type="ECO:0000256" key="4">
    <source>
        <dbReference type="SAM" id="Phobius"/>
    </source>
</evidence>
<dbReference type="SMART" id="SM00304">
    <property type="entry name" value="HAMP"/>
    <property type="match status" value="1"/>
</dbReference>
<reference evidence="8" key="1">
    <citation type="journal article" date="2019" name="Int. J. Syst. Evol. Microbiol.">
        <title>The Global Catalogue of Microorganisms (GCM) 10K type strain sequencing project: providing services to taxonomists for standard genome sequencing and annotation.</title>
        <authorList>
            <consortium name="The Broad Institute Genomics Platform"/>
            <consortium name="The Broad Institute Genome Sequencing Center for Infectious Disease"/>
            <person name="Wu L."/>
            <person name="Ma J."/>
        </authorList>
    </citation>
    <scope>NUCLEOTIDE SEQUENCE [LARGE SCALE GENOMIC DNA]</scope>
    <source>
        <strain evidence="8">KCTC 42986</strain>
    </source>
</reference>
<dbReference type="Pfam" id="PF00015">
    <property type="entry name" value="MCPsignal"/>
    <property type="match status" value="1"/>
</dbReference>
<comment type="caution">
    <text evidence="7">The sequence shown here is derived from an EMBL/GenBank/DDBJ whole genome shotgun (WGS) entry which is preliminary data.</text>
</comment>
<sequence length="543" mass="58847">MKNRTIKQRILGSFAAILALMALMAGVAYMRLAAIDEETNSLQTDSTPGLYYSTMINAAWLENHMLIQQLTEINNNEDAQKRDLTRLQQSAAKLDGLVRDYDATISRANDRALFNEFKNARAEYGRIQADILKLDTSRKNAAAHSLFAAQLKPAWDTGDTLIQKVVGMNKVFVDDSTRNIANSVTAAKASMLITLLVALVAAIVCGYFLLRAITVPMQRLLAILDVMRSGDFSQRLNLGRRDEFGALEAGFNRMTDELTALVGQAQKSSIQVTTSVTEIAATSKQQQATATETAATTTEIGATSREIFATSRDLVRTMNEVSMVSEQTATLAGSGQASLTRMEDTMHHVMEAAGSVNAKLAILNEKAGNINQVVTTITKVADQTNLLSLNAAIEAEKAGEYGRGFAVVATEIRRLADQTAVATYDIELMVKEIQSAVSAGVMGMDKFSDQVRRGMSEVHQVGNQLSQIIQQVQALAPRFQVVNEGMQAQATGAEQINQALAQLSEAAQQTVESLAQSSQAIDELNLVSNGLRNGVSRFKVQQA</sequence>
<keyword evidence="1 3" id="KW-0807">Transducer</keyword>
<dbReference type="SMART" id="SM00283">
    <property type="entry name" value="MA"/>
    <property type="match status" value="1"/>
</dbReference>
<feature type="domain" description="Methyl-accepting transducer" evidence="5">
    <location>
        <begin position="268"/>
        <end position="504"/>
    </location>
</feature>
<dbReference type="Gene3D" id="1.10.287.950">
    <property type="entry name" value="Methyl-accepting chemotaxis protein"/>
    <property type="match status" value="1"/>
</dbReference>
<dbReference type="Proteomes" id="UP001595530">
    <property type="component" value="Unassembled WGS sequence"/>
</dbReference>
<dbReference type="RefSeq" id="WP_390331541.1">
    <property type="nucleotide sequence ID" value="NZ_JBHRTP010000032.1"/>
</dbReference>
<dbReference type="InterPro" id="IPR024478">
    <property type="entry name" value="HlyB_4HB_MCP"/>
</dbReference>
<dbReference type="PANTHER" id="PTHR32089">
    <property type="entry name" value="METHYL-ACCEPTING CHEMOTAXIS PROTEIN MCPB"/>
    <property type="match status" value="1"/>
</dbReference>
<gene>
    <name evidence="7" type="ORF">ACFOFO_11030</name>
</gene>
<dbReference type="Pfam" id="PF00672">
    <property type="entry name" value="HAMP"/>
    <property type="match status" value="1"/>
</dbReference>
<keyword evidence="4" id="KW-0472">Membrane</keyword>
<keyword evidence="4" id="KW-1133">Transmembrane helix</keyword>
<evidence type="ECO:0000313" key="7">
    <source>
        <dbReference type="EMBL" id="MFC3108491.1"/>
    </source>
</evidence>
<feature type="domain" description="HAMP" evidence="6">
    <location>
        <begin position="211"/>
        <end position="263"/>
    </location>
</feature>
<dbReference type="Gene3D" id="6.10.340.10">
    <property type="match status" value="1"/>
</dbReference>
<keyword evidence="4" id="KW-0812">Transmembrane</keyword>
<protein>
    <submittedName>
        <fullName evidence="7">Methyl-accepting chemotaxis protein</fullName>
    </submittedName>
</protein>
<dbReference type="PROSITE" id="PS50111">
    <property type="entry name" value="CHEMOTAXIS_TRANSDUC_2"/>
    <property type="match status" value="1"/>
</dbReference>
<dbReference type="EMBL" id="JBHRTP010000032">
    <property type="protein sequence ID" value="MFC3108491.1"/>
    <property type="molecule type" value="Genomic_DNA"/>
</dbReference>
<feature type="transmembrane region" description="Helical" evidence="4">
    <location>
        <begin position="189"/>
        <end position="210"/>
    </location>
</feature>
<evidence type="ECO:0000256" key="3">
    <source>
        <dbReference type="PROSITE-ProRule" id="PRU00284"/>
    </source>
</evidence>
<comment type="similarity">
    <text evidence="2">Belongs to the methyl-accepting chemotaxis (MCP) protein family.</text>
</comment>